<reference evidence="1 2" key="1">
    <citation type="submission" date="2015-10" db="EMBL/GenBank/DDBJ databases">
        <title>Genome analyses suggest a sexual origin of heterokaryosis in a supposedly ancient asexual fungus.</title>
        <authorList>
            <person name="Ropars J."/>
            <person name="Sedzielewska K."/>
            <person name="Noel J."/>
            <person name="Charron P."/>
            <person name="Farinelli L."/>
            <person name="Marton T."/>
            <person name="Kruger M."/>
            <person name="Pelin A."/>
            <person name="Brachmann A."/>
            <person name="Corradi N."/>
        </authorList>
    </citation>
    <scope>NUCLEOTIDE SEQUENCE [LARGE SCALE GENOMIC DNA]</scope>
    <source>
        <strain evidence="1 2">A4</strain>
    </source>
</reference>
<keyword evidence="2" id="KW-1185">Reference proteome</keyword>
<evidence type="ECO:0000313" key="1">
    <source>
        <dbReference type="EMBL" id="PKY42465.1"/>
    </source>
</evidence>
<evidence type="ECO:0000313" key="2">
    <source>
        <dbReference type="Proteomes" id="UP000234323"/>
    </source>
</evidence>
<organism evidence="1 2">
    <name type="scientific">Rhizophagus irregularis</name>
    <dbReference type="NCBI Taxonomy" id="588596"/>
    <lineage>
        <taxon>Eukaryota</taxon>
        <taxon>Fungi</taxon>
        <taxon>Fungi incertae sedis</taxon>
        <taxon>Mucoromycota</taxon>
        <taxon>Glomeromycotina</taxon>
        <taxon>Glomeromycetes</taxon>
        <taxon>Glomerales</taxon>
        <taxon>Glomeraceae</taxon>
        <taxon>Rhizophagus</taxon>
    </lineage>
</organism>
<comment type="caution">
    <text evidence="1">The sequence shown here is derived from an EMBL/GenBank/DDBJ whole genome shotgun (WGS) entry which is preliminary data.</text>
</comment>
<accession>A0A2I1G755</accession>
<proteinExistence type="predicted"/>
<sequence>MDQLVNWKKLPKMAFSLITGHSTPESRYFAKIGGFDPIPPELNKSYQTKKDGSNLITGSQNNCKISPDTIQLIRVLNGSGQILLQIKTVNFDEVPSAMIITSLYIPTSSSTPSTLNNTISEEYIIVENRRYSMDYLTGPGVPEWHLNENSIQWIVDDINITKICHEYHAVVIKKCKLMKVTLSATEEL</sequence>
<protein>
    <submittedName>
        <fullName evidence="1">Uncharacterized protein</fullName>
    </submittedName>
</protein>
<name>A0A2I1G755_9GLOM</name>
<gene>
    <name evidence="1" type="ORF">RhiirA4_456290</name>
</gene>
<dbReference type="AlphaFoldDB" id="A0A2I1G755"/>
<dbReference type="Proteomes" id="UP000234323">
    <property type="component" value="Unassembled WGS sequence"/>
</dbReference>
<dbReference type="EMBL" id="LLXI01000201">
    <property type="protein sequence ID" value="PKY42465.1"/>
    <property type="molecule type" value="Genomic_DNA"/>
</dbReference>
<dbReference type="VEuPathDB" id="FungiDB:RhiirA1_468886"/>